<name>A0A162FJW6_9EURY</name>
<evidence type="ECO:0000313" key="2">
    <source>
        <dbReference type="EMBL" id="KZX11110.1"/>
    </source>
</evidence>
<proteinExistence type="predicted"/>
<dbReference type="PATRIC" id="fig|49547.3.peg.1650"/>
<evidence type="ECO:0000313" key="3">
    <source>
        <dbReference type="Proteomes" id="UP000077245"/>
    </source>
</evidence>
<dbReference type="Gene3D" id="1.10.3210.10">
    <property type="entry name" value="Hypothetical protein af1432"/>
    <property type="match status" value="1"/>
</dbReference>
<accession>A0A162FJW6</accession>
<keyword evidence="1" id="KW-0175">Coiled coil</keyword>
<dbReference type="Proteomes" id="UP000077245">
    <property type="component" value="Unassembled WGS sequence"/>
</dbReference>
<dbReference type="STRING" id="49547.MBCUR_15450"/>
<gene>
    <name evidence="2" type="ORF">MBCUR_15450</name>
</gene>
<keyword evidence="3" id="KW-1185">Reference proteome</keyword>
<dbReference type="EMBL" id="LWMV01000194">
    <property type="protein sequence ID" value="KZX11110.1"/>
    <property type="molecule type" value="Genomic_DNA"/>
</dbReference>
<dbReference type="AlphaFoldDB" id="A0A162FJW6"/>
<dbReference type="RefSeq" id="WP_157077709.1">
    <property type="nucleotide sequence ID" value="NZ_LWMV01000194.1"/>
</dbReference>
<sequence length="614" mass="72774">MVETINFNYSFSKLGNVNVRLYEFTSQCYILLEQNNKFNHIKRLKEIDQLGVIRNVHEGTHHPRWEYVVLQLNIINQLCSLEIAKGLGLKTNQKSFKKFKPSGGDILQMWVLMFNSGHLPGTFASERGFLKLLLKNKKFKKVFYDGIKCKTNKLTKSKRKFFKEILGNEDIYSVHKILISFLLNRYKRSNLEGIEDTDEFIDFLQEVHDFYFTKQKESEIEVKRIKLISLFRRIRQISYLFLDSQYAPIPLSFDLPLVFFNFEEYYNEIFINPESQIVKTLDSFDDLLSTSFYHSKHSISELGIHSKNIYKKLEKKDLSKMGTVEEHLYSKDTFLPNRKYNKHTIFQIFFDISIDKDLFSIFKKYLSFDEEKKWNKKFGKSYCILTFQSSPSKKLFVINIKFENEGNFEKNFKILGMVIKQLVELYEKLKNEIPNKKELLKSIFKKPFEYLTIDILKVITKDKLYFEFDDKYYKYNILPSSGASNASKELSNIFQGQNDLFCSNNEFKRVHKHRCNEIKSLIGILKEIDHTGKLLVAMNPILVYDENRNLITDFDGFAIGFYREELKILLIQAKYQKKALRDAFKQMEQNLQKIEFITSKNEEIIRNIKIVVFA</sequence>
<reference evidence="2 3" key="1">
    <citation type="submission" date="2016-04" db="EMBL/GenBank/DDBJ databases">
        <title>Genome sequence of Methanobrevibacter curvatus DSM 11111.</title>
        <authorList>
            <person name="Poehlein A."/>
            <person name="Seedorf H."/>
            <person name="Daniel R."/>
        </authorList>
    </citation>
    <scope>NUCLEOTIDE SEQUENCE [LARGE SCALE GENOMIC DNA]</scope>
    <source>
        <strain evidence="2 3">DSM 11111</strain>
    </source>
</reference>
<protein>
    <submittedName>
        <fullName evidence="2">Uncharacterized protein</fullName>
    </submittedName>
</protein>
<dbReference type="OrthoDB" id="359549at2157"/>
<comment type="caution">
    <text evidence="2">The sequence shown here is derived from an EMBL/GenBank/DDBJ whole genome shotgun (WGS) entry which is preliminary data.</text>
</comment>
<organism evidence="2 3">
    <name type="scientific">Methanobrevibacter curvatus</name>
    <dbReference type="NCBI Taxonomy" id="49547"/>
    <lineage>
        <taxon>Archaea</taxon>
        <taxon>Methanobacteriati</taxon>
        <taxon>Methanobacteriota</taxon>
        <taxon>Methanomada group</taxon>
        <taxon>Methanobacteria</taxon>
        <taxon>Methanobacteriales</taxon>
        <taxon>Methanobacteriaceae</taxon>
        <taxon>Methanobrevibacter</taxon>
    </lineage>
</organism>
<feature type="coiled-coil region" evidence="1">
    <location>
        <begin position="570"/>
        <end position="597"/>
    </location>
</feature>
<evidence type="ECO:0000256" key="1">
    <source>
        <dbReference type="SAM" id="Coils"/>
    </source>
</evidence>